<organism evidence="2 3">
    <name type="scientific">Acaromyces ingoldii</name>
    <dbReference type="NCBI Taxonomy" id="215250"/>
    <lineage>
        <taxon>Eukaryota</taxon>
        <taxon>Fungi</taxon>
        <taxon>Dikarya</taxon>
        <taxon>Basidiomycota</taxon>
        <taxon>Ustilaginomycotina</taxon>
        <taxon>Exobasidiomycetes</taxon>
        <taxon>Exobasidiales</taxon>
        <taxon>Cryptobasidiaceae</taxon>
        <taxon>Acaromyces</taxon>
    </lineage>
</organism>
<dbReference type="STRING" id="215250.A0A316YIV2"/>
<dbReference type="Pfam" id="PF01965">
    <property type="entry name" value="DJ-1_PfpI"/>
    <property type="match status" value="1"/>
</dbReference>
<dbReference type="Gene3D" id="3.40.50.880">
    <property type="match status" value="1"/>
</dbReference>
<proteinExistence type="predicted"/>
<dbReference type="InterPro" id="IPR052158">
    <property type="entry name" value="INH-QAR"/>
</dbReference>
<dbReference type="SUPFAM" id="SSF52317">
    <property type="entry name" value="Class I glutamine amidotransferase-like"/>
    <property type="match status" value="1"/>
</dbReference>
<feature type="domain" description="DJ-1/PfpI" evidence="1">
    <location>
        <begin position="24"/>
        <end position="174"/>
    </location>
</feature>
<keyword evidence="3" id="KW-1185">Reference proteome</keyword>
<sequence length="240" mass="25811">MTDSAGKKIQLGIVLFPDNTIQDLIGPHQTFAFHGETHLISNVVGPVRSDSGISLVATRSYAQGLPEGGLDIVMVPGGQGTFAAMQDQELIAFLRAVGPRVKYVTSVCTGSLILAAAGLLDGYKATTHWKYYDLLETLGAGKIECIRGQRVVMDRNRFSGGGVTAGIDLGLTMLAHIKGQEAAQTVQLLMEYDPKPPFDAGSPLSAPKDIVDKAEAATKVVMEQRMHTARDIARRRFEKT</sequence>
<name>A0A316YIV2_9BASI</name>
<reference evidence="2 3" key="1">
    <citation type="journal article" date="2018" name="Mol. Biol. Evol.">
        <title>Broad Genomic Sampling Reveals a Smut Pathogenic Ancestry of the Fungal Clade Ustilaginomycotina.</title>
        <authorList>
            <person name="Kijpornyongpan T."/>
            <person name="Mondo S.J."/>
            <person name="Barry K."/>
            <person name="Sandor L."/>
            <person name="Lee J."/>
            <person name="Lipzen A."/>
            <person name="Pangilinan J."/>
            <person name="LaButti K."/>
            <person name="Hainaut M."/>
            <person name="Henrissat B."/>
            <person name="Grigoriev I.V."/>
            <person name="Spatafora J.W."/>
            <person name="Aime M.C."/>
        </authorList>
    </citation>
    <scope>NUCLEOTIDE SEQUENCE [LARGE SCALE GENOMIC DNA]</scope>
    <source>
        <strain evidence="2 3">MCA 4198</strain>
    </source>
</reference>
<dbReference type="RefSeq" id="XP_025376668.1">
    <property type="nucleotide sequence ID" value="XM_025518066.1"/>
</dbReference>
<dbReference type="InterPro" id="IPR002818">
    <property type="entry name" value="DJ-1/PfpI"/>
</dbReference>
<protein>
    <submittedName>
        <fullName evidence="2">Isonitrile hydratase InhA</fullName>
    </submittedName>
</protein>
<dbReference type="PANTHER" id="PTHR43130">
    <property type="entry name" value="ARAC-FAMILY TRANSCRIPTIONAL REGULATOR"/>
    <property type="match status" value="1"/>
</dbReference>
<dbReference type="InParanoid" id="A0A316YIV2"/>
<dbReference type="EMBL" id="KZ819637">
    <property type="protein sequence ID" value="PWN89470.1"/>
    <property type="molecule type" value="Genomic_DNA"/>
</dbReference>
<dbReference type="CDD" id="cd03139">
    <property type="entry name" value="GATase1_PfpI_2"/>
    <property type="match status" value="1"/>
</dbReference>
<dbReference type="GeneID" id="37039982"/>
<gene>
    <name evidence="2" type="ORF">FA10DRAFT_145844</name>
</gene>
<dbReference type="OrthoDB" id="543156at2759"/>
<evidence type="ECO:0000313" key="2">
    <source>
        <dbReference type="EMBL" id="PWN89470.1"/>
    </source>
</evidence>
<dbReference type="InterPro" id="IPR029062">
    <property type="entry name" value="Class_I_gatase-like"/>
</dbReference>
<dbReference type="Proteomes" id="UP000245768">
    <property type="component" value="Unassembled WGS sequence"/>
</dbReference>
<dbReference type="GO" id="GO:0006355">
    <property type="term" value="P:regulation of DNA-templated transcription"/>
    <property type="evidence" value="ECO:0007669"/>
    <property type="project" value="TreeGrafter"/>
</dbReference>
<evidence type="ECO:0000259" key="1">
    <source>
        <dbReference type="Pfam" id="PF01965"/>
    </source>
</evidence>
<dbReference type="AlphaFoldDB" id="A0A316YIV2"/>
<accession>A0A316YIV2</accession>
<dbReference type="PANTHER" id="PTHR43130:SF2">
    <property type="entry name" value="DJ-1_PFPI DOMAIN-CONTAINING PROTEIN"/>
    <property type="match status" value="1"/>
</dbReference>
<evidence type="ECO:0000313" key="3">
    <source>
        <dbReference type="Proteomes" id="UP000245768"/>
    </source>
</evidence>